<keyword evidence="4 7" id="KW-0808">Transferase</keyword>
<keyword evidence="5" id="KW-0472">Membrane</keyword>
<dbReference type="InterPro" id="IPR029044">
    <property type="entry name" value="Nucleotide-diphossugar_trans"/>
</dbReference>
<feature type="domain" description="Glycosyltransferase 2-like" evidence="6">
    <location>
        <begin position="9"/>
        <end position="121"/>
    </location>
</feature>
<evidence type="ECO:0000259" key="6">
    <source>
        <dbReference type="Pfam" id="PF00535"/>
    </source>
</evidence>
<evidence type="ECO:0000256" key="2">
    <source>
        <dbReference type="ARBA" id="ARBA00022475"/>
    </source>
</evidence>
<dbReference type="Proteomes" id="UP000005713">
    <property type="component" value="Unassembled WGS sequence"/>
</dbReference>
<dbReference type="GO" id="GO:0005886">
    <property type="term" value="C:plasma membrane"/>
    <property type="evidence" value="ECO:0007669"/>
    <property type="project" value="UniProtKB-SubCell"/>
</dbReference>
<organism evidence="7 8">
    <name type="scientific">Sagittula stellata (strain ATCC 700073 / DSM 11524 / E-37)</name>
    <dbReference type="NCBI Taxonomy" id="388399"/>
    <lineage>
        <taxon>Bacteria</taxon>
        <taxon>Pseudomonadati</taxon>
        <taxon>Pseudomonadota</taxon>
        <taxon>Alphaproteobacteria</taxon>
        <taxon>Rhodobacterales</taxon>
        <taxon>Roseobacteraceae</taxon>
        <taxon>Sagittula</taxon>
    </lineage>
</organism>
<gene>
    <name evidence="7" type="ORF">SSE37_22547</name>
</gene>
<evidence type="ECO:0000313" key="7">
    <source>
        <dbReference type="EMBL" id="EBA05851.1"/>
    </source>
</evidence>
<dbReference type="eggNOG" id="COG1216">
    <property type="taxonomic scope" value="Bacteria"/>
</dbReference>
<evidence type="ECO:0000256" key="5">
    <source>
        <dbReference type="ARBA" id="ARBA00023136"/>
    </source>
</evidence>
<dbReference type="PANTHER" id="PTHR43646:SF2">
    <property type="entry name" value="GLYCOSYLTRANSFERASE 2-LIKE DOMAIN-CONTAINING PROTEIN"/>
    <property type="match status" value="1"/>
</dbReference>
<keyword evidence="3" id="KW-0328">Glycosyltransferase</keyword>
<evidence type="ECO:0000256" key="4">
    <source>
        <dbReference type="ARBA" id="ARBA00022679"/>
    </source>
</evidence>
<dbReference type="Pfam" id="PF00535">
    <property type="entry name" value="Glycos_transf_2"/>
    <property type="match status" value="1"/>
</dbReference>
<dbReference type="CDD" id="cd02522">
    <property type="entry name" value="GT_2_like_a"/>
    <property type="match status" value="1"/>
</dbReference>
<dbReference type="SUPFAM" id="SSF53448">
    <property type="entry name" value="Nucleotide-diphospho-sugar transferases"/>
    <property type="match status" value="1"/>
</dbReference>
<name>A3KAJ2_SAGS3</name>
<dbReference type="NCBIfam" id="TIGR04283">
    <property type="entry name" value="glyco_like_mftF"/>
    <property type="match status" value="1"/>
</dbReference>
<reference evidence="7 8" key="1">
    <citation type="submission" date="2006-06" db="EMBL/GenBank/DDBJ databases">
        <authorList>
            <person name="Moran M.A."/>
            <person name="Ferriera S."/>
            <person name="Johnson J."/>
            <person name="Kravitz S."/>
            <person name="Beeson K."/>
            <person name="Sutton G."/>
            <person name="Rogers Y.-H."/>
            <person name="Friedman R."/>
            <person name="Frazier M."/>
            <person name="Venter J.C."/>
        </authorList>
    </citation>
    <scope>NUCLEOTIDE SEQUENCE [LARGE SCALE GENOMIC DNA]</scope>
    <source>
        <strain evidence="7 8">E-37</strain>
    </source>
</reference>
<evidence type="ECO:0000256" key="1">
    <source>
        <dbReference type="ARBA" id="ARBA00004236"/>
    </source>
</evidence>
<dbReference type="GO" id="GO:0016757">
    <property type="term" value="F:glycosyltransferase activity"/>
    <property type="evidence" value="ECO:0007669"/>
    <property type="project" value="UniProtKB-KW"/>
</dbReference>
<dbReference type="InterPro" id="IPR026461">
    <property type="entry name" value="Trfase_2_rSAM/seldom_assoc"/>
</dbReference>
<comment type="subcellular location">
    <subcellularLocation>
        <location evidence="1">Cell membrane</location>
    </subcellularLocation>
</comment>
<sequence length="228" mass="24574">MTDMRAPITVLMPTLDAAAHMPRALASLGEGLTQGLIRELVVSDGGSTDATLDIADAAGAVIVTGPASRGGQLRRGAAEARADWLMVLHADTILEEGWNRPVAEAIRARQAGYFTLRFDARGLAPRVVAGWANLRARTFGLPYGDQGLLLPLSLYHEAGGYPDIPLMEDVALARALRGRLKPLDVTATTSAERYRKQGWIVRGGRNLSTLTRYLAGADPETLARRYRS</sequence>
<keyword evidence="8" id="KW-1185">Reference proteome</keyword>
<protein>
    <submittedName>
        <fullName evidence="7">Glycosyl transferase, group 2 family protein</fullName>
    </submittedName>
</protein>
<evidence type="ECO:0000313" key="8">
    <source>
        <dbReference type="Proteomes" id="UP000005713"/>
    </source>
</evidence>
<proteinExistence type="predicted"/>
<evidence type="ECO:0000256" key="3">
    <source>
        <dbReference type="ARBA" id="ARBA00022676"/>
    </source>
</evidence>
<dbReference type="AlphaFoldDB" id="A3KAJ2"/>
<keyword evidence="2" id="KW-1003">Cell membrane</keyword>
<dbReference type="EMBL" id="AAYA01000022">
    <property type="protein sequence ID" value="EBA05851.1"/>
    <property type="molecule type" value="Genomic_DNA"/>
</dbReference>
<dbReference type="PANTHER" id="PTHR43646">
    <property type="entry name" value="GLYCOSYLTRANSFERASE"/>
    <property type="match status" value="1"/>
</dbReference>
<dbReference type="Gene3D" id="3.90.550.10">
    <property type="entry name" value="Spore Coat Polysaccharide Biosynthesis Protein SpsA, Chain A"/>
    <property type="match status" value="1"/>
</dbReference>
<dbReference type="InterPro" id="IPR001173">
    <property type="entry name" value="Glyco_trans_2-like"/>
</dbReference>
<comment type="caution">
    <text evidence="7">The sequence shown here is derived from an EMBL/GenBank/DDBJ whole genome shotgun (WGS) entry which is preliminary data.</text>
</comment>
<accession>A3KAJ2</accession>